<dbReference type="InterPro" id="IPR013022">
    <property type="entry name" value="Xyl_isomerase-like_TIM-brl"/>
</dbReference>
<reference evidence="2" key="2">
    <citation type="journal article" date="2024" name="Environ. Microbiol.">
        <title>Genome analysis and description of Tunturibacter gen. nov. expands the diversity of Terriglobia in tundra soils.</title>
        <authorList>
            <person name="Messyasz A."/>
            <person name="Mannisto M.K."/>
            <person name="Kerkhof L.J."/>
            <person name="Haggblom M.M."/>
        </authorList>
    </citation>
    <scope>NUCLEOTIDE SEQUENCE</scope>
    <source>
        <strain evidence="2">M8UP23</strain>
    </source>
</reference>
<accession>A0AAU7ZHI9</accession>
<proteinExistence type="predicted"/>
<feature type="domain" description="Xylose isomerase-like TIM barrel" evidence="1">
    <location>
        <begin position="53"/>
        <end position="276"/>
    </location>
</feature>
<dbReference type="AlphaFoldDB" id="A0AAU7ZHI9"/>
<dbReference type="PROSITE" id="PS51318">
    <property type="entry name" value="TAT"/>
    <property type="match status" value="1"/>
</dbReference>
<reference evidence="2" key="1">
    <citation type="submission" date="2023-08" db="EMBL/GenBank/DDBJ databases">
        <authorList>
            <person name="Messyasz A."/>
            <person name="Mannisto M.K."/>
            <person name="Kerkhof L.J."/>
            <person name="Haggblom M."/>
        </authorList>
    </citation>
    <scope>NUCLEOTIDE SEQUENCE</scope>
    <source>
        <strain evidence="2">M8UP23</strain>
    </source>
</reference>
<dbReference type="InterPro" id="IPR006311">
    <property type="entry name" value="TAT_signal"/>
</dbReference>
<protein>
    <submittedName>
        <fullName evidence="2">Sugar phosphate isomerase/epimerase</fullName>
    </submittedName>
</protein>
<dbReference type="Pfam" id="PF01261">
    <property type="entry name" value="AP_endonuc_2"/>
    <property type="match status" value="1"/>
</dbReference>
<dbReference type="PANTHER" id="PTHR12110">
    <property type="entry name" value="HYDROXYPYRUVATE ISOMERASE"/>
    <property type="match status" value="1"/>
</dbReference>
<organism evidence="2">
    <name type="scientific">Tunturiibacter empetritectus</name>
    <dbReference type="NCBI Taxonomy" id="3069691"/>
    <lineage>
        <taxon>Bacteria</taxon>
        <taxon>Pseudomonadati</taxon>
        <taxon>Acidobacteriota</taxon>
        <taxon>Terriglobia</taxon>
        <taxon>Terriglobales</taxon>
        <taxon>Acidobacteriaceae</taxon>
        <taxon>Tunturiibacter</taxon>
    </lineage>
</organism>
<evidence type="ECO:0000259" key="1">
    <source>
        <dbReference type="Pfam" id="PF01261"/>
    </source>
</evidence>
<dbReference type="RefSeq" id="WP_353070088.1">
    <property type="nucleotide sequence ID" value="NZ_CP132932.1"/>
</dbReference>
<dbReference type="SUPFAM" id="SSF51658">
    <property type="entry name" value="Xylose isomerase-like"/>
    <property type="match status" value="1"/>
</dbReference>
<dbReference type="InterPro" id="IPR050312">
    <property type="entry name" value="IolE/XylAMocC-like"/>
</dbReference>
<dbReference type="PANTHER" id="PTHR12110:SF41">
    <property type="entry name" value="INOSOSE DEHYDRATASE"/>
    <property type="match status" value="1"/>
</dbReference>
<dbReference type="Gene3D" id="3.20.20.150">
    <property type="entry name" value="Divalent-metal-dependent TIM barrel enzymes"/>
    <property type="match status" value="1"/>
</dbReference>
<dbReference type="GO" id="GO:0016853">
    <property type="term" value="F:isomerase activity"/>
    <property type="evidence" value="ECO:0007669"/>
    <property type="project" value="UniProtKB-KW"/>
</dbReference>
<evidence type="ECO:0000313" key="2">
    <source>
        <dbReference type="EMBL" id="XCB28209.1"/>
    </source>
</evidence>
<gene>
    <name evidence="2" type="ORF">RBB75_07770</name>
</gene>
<dbReference type="EMBL" id="CP132932">
    <property type="protein sequence ID" value="XCB28209.1"/>
    <property type="molecule type" value="Genomic_DNA"/>
</dbReference>
<keyword evidence="2" id="KW-0413">Isomerase</keyword>
<dbReference type="KEGG" id="temp:RBB75_07770"/>
<sequence>MNPSRRLFLQQSAAVSLASLLPFRSAFGETSMPIGVQLYTVQDELKKDAAATLQALAKIGYREVESFPLQNITAAQMRTLLNDAGLKCPSAHLFFGMGDTAQLLDQANALGAHYAVSSVLLPVTITGMDLPKMRDMIKAYTLDDYKKIAAKANEIGAQAQKAGLQYAYHNHNFEFRDFGGHTGYEILLKETDPKLMKFELDCGWMVTSGNNPIDYFTKYPGRYPLMHAKDFPADTPVNTTSGVDPSHRPTEIGRGHIDFKPIIAAAEKSGLQHIFVEQDPPIEGMTSLEAVAVSYNALRPLV</sequence>
<dbReference type="InterPro" id="IPR036237">
    <property type="entry name" value="Xyl_isomerase-like_sf"/>
</dbReference>
<name>A0AAU7ZHI9_9BACT</name>